<feature type="repeat" description="WD" evidence="12">
    <location>
        <begin position="770"/>
        <end position="812"/>
    </location>
</feature>
<dbReference type="PANTHER" id="PTHR10625:SF5">
    <property type="entry name" value="HISTONE DEACETYLASE"/>
    <property type="match status" value="1"/>
</dbReference>
<keyword evidence="11" id="KW-0539">Nucleus</keyword>
<evidence type="ECO:0000256" key="10">
    <source>
        <dbReference type="ARBA" id="ARBA00023163"/>
    </source>
</evidence>
<evidence type="ECO:0000313" key="16">
    <source>
        <dbReference type="Proteomes" id="UP000789739"/>
    </source>
</evidence>
<dbReference type="PROSITE" id="PS00678">
    <property type="entry name" value="WD_REPEATS_1"/>
    <property type="match status" value="1"/>
</dbReference>
<evidence type="ECO:0000256" key="12">
    <source>
        <dbReference type="PROSITE-ProRule" id="PRU00221"/>
    </source>
</evidence>
<keyword evidence="8" id="KW-0156">Chromatin regulator</keyword>
<dbReference type="InterPro" id="IPR023696">
    <property type="entry name" value="Ureohydrolase_dom_sf"/>
</dbReference>
<comment type="caution">
    <text evidence="15">The sequence shown here is derived from an EMBL/GenBank/DDBJ whole genome shotgun (WGS) entry which is preliminary data.</text>
</comment>
<dbReference type="Proteomes" id="UP000789739">
    <property type="component" value="Unassembled WGS sequence"/>
</dbReference>
<evidence type="ECO:0000259" key="13">
    <source>
        <dbReference type="Pfam" id="PF00850"/>
    </source>
</evidence>
<comment type="similarity">
    <text evidence="2">Belongs to the histone deacetylase family. HD type 2 subfamily.</text>
</comment>
<organism evidence="15 16">
    <name type="scientific">Paraglomus brasilianum</name>
    <dbReference type="NCBI Taxonomy" id="144538"/>
    <lineage>
        <taxon>Eukaryota</taxon>
        <taxon>Fungi</taxon>
        <taxon>Fungi incertae sedis</taxon>
        <taxon>Mucoromycota</taxon>
        <taxon>Glomeromycotina</taxon>
        <taxon>Glomeromycetes</taxon>
        <taxon>Paraglomerales</taxon>
        <taxon>Paraglomeraceae</taxon>
        <taxon>Paraglomus</taxon>
    </lineage>
</organism>
<keyword evidence="4" id="KW-0678">Repressor</keyword>
<dbReference type="SMART" id="SM00320">
    <property type="entry name" value="WD40"/>
    <property type="match status" value="4"/>
</dbReference>
<dbReference type="InterPro" id="IPR019154">
    <property type="entry name" value="Arb2-like_domain"/>
</dbReference>
<dbReference type="AlphaFoldDB" id="A0A9N9AT47"/>
<dbReference type="Gene3D" id="3.40.800.20">
    <property type="entry name" value="Histone deacetylase domain"/>
    <property type="match status" value="1"/>
</dbReference>
<dbReference type="InterPro" id="IPR001680">
    <property type="entry name" value="WD40_rpt"/>
</dbReference>
<dbReference type="EMBL" id="CAJVPI010000471">
    <property type="protein sequence ID" value="CAG8539224.1"/>
    <property type="molecule type" value="Genomic_DNA"/>
</dbReference>
<dbReference type="Pfam" id="PF00400">
    <property type="entry name" value="WD40"/>
    <property type="match status" value="3"/>
</dbReference>
<dbReference type="InterPro" id="IPR000286">
    <property type="entry name" value="HDACs"/>
</dbReference>
<evidence type="ECO:0000256" key="9">
    <source>
        <dbReference type="ARBA" id="ARBA00023015"/>
    </source>
</evidence>
<dbReference type="OrthoDB" id="424012at2759"/>
<dbReference type="PRINTS" id="PR01270">
    <property type="entry name" value="HDASUPER"/>
</dbReference>
<gene>
    <name evidence="15" type="ORF">PBRASI_LOCUS4501</name>
</gene>
<evidence type="ECO:0000313" key="15">
    <source>
        <dbReference type="EMBL" id="CAG8539224.1"/>
    </source>
</evidence>
<protein>
    <recommendedName>
        <fullName evidence="3">histone deacetylase</fullName>
        <ecNumber evidence="3">3.5.1.98</ecNumber>
    </recommendedName>
</protein>
<evidence type="ECO:0000259" key="14">
    <source>
        <dbReference type="Pfam" id="PF09757"/>
    </source>
</evidence>
<dbReference type="InterPro" id="IPR019775">
    <property type="entry name" value="WD40_repeat_CS"/>
</dbReference>
<keyword evidence="7" id="KW-0378">Hydrolase</keyword>
<feature type="repeat" description="WD" evidence="12">
    <location>
        <begin position="906"/>
        <end position="944"/>
    </location>
</feature>
<keyword evidence="10" id="KW-0804">Transcription</keyword>
<dbReference type="SUPFAM" id="SSF52768">
    <property type="entry name" value="Arginase/deacetylase"/>
    <property type="match status" value="1"/>
</dbReference>
<evidence type="ECO:0000256" key="6">
    <source>
        <dbReference type="ARBA" id="ARBA00022737"/>
    </source>
</evidence>
<comment type="subcellular location">
    <subcellularLocation>
        <location evidence="1">Nucleus</location>
    </subcellularLocation>
</comment>
<dbReference type="GO" id="GO:0040029">
    <property type="term" value="P:epigenetic regulation of gene expression"/>
    <property type="evidence" value="ECO:0007669"/>
    <property type="project" value="TreeGrafter"/>
</dbReference>
<sequence>MAMDQMDIDDAPSTTVSDSVRGTVTGLVYDPRMRLHGNIYEDEHHPEDPKRISAIYKALLGSSCVKRMVRIPAREATREEVLLAHAKEHWDKIISTVDKSDEQLQRMANGYNSIYLNNESALSARLACGGVIEMCLSVVKGNVNNGFANVRPPGHHAEPGQAMGFCLFNNVAVAARCLRRHHNVERVFILDWDIHHGNGTQKIFYDDPDVVYCSIHRYENARFYPGDEEANYTHVGRNGARGKTINIPWPRKGMTDSDYIYAFNRIVMPIAYEFGPNIVIVSAGFDAARGEETLFGNIVDGQFLKRRMMTLGDPIGENDVTPAGFAHMTSLLKNLAGGKLVLALEGGYNLNSLSKSALACVKVLLGEDPPDLGPISPSKDCIETVHQVTKIQSQYWKCLAPNNIDEGEEITLTIAKAPGKMVINMTEMLRIIRARGLLTKYSMVPLPISDERLATKFYEHVLCSKKMYEKKVLFLFVHEMPDFRADMKAHTNSVNHSRSYMVDSMVYYIENVVQNPDYGIIDVAIPSGDSRTRSDLVELLVYLWDNHIQIASADRVVLLGASIGCHCLATLINDREQLVMSKVICSILIPGDCPVPAVTKRPTLTSWYYESLRLRGVQPDSQEAKRKRDEERLKIEQIAKAKRARVKGNVVLKAEDGEGIEGTESFVTYLEGLTKNAVVIKKEFTDNDETEEENKIKANHIKNVYKNLKISTDWPSVKVTPERIYCAAVHPNSDKILASCGDKMGWLGFWDANGKAFDEDEELMPVTWKYRFHTRTISSMMYSPTDSNRLFTSAYDGMIRFFDLEKATSVEAHVSDENTLFTCLDTIDGNVIYCSNIGGQLEIKDIREPISSFTVHQLHDRKIGCVSINPVKNDYLVTASLDRTMRLWDLRKLSKDDPQSLEGVIHYGAVTSAYWRPDGKQIVSTSFNDKIRVFDYNESSEELEERLTIQHNNQTGKWVTMFRSTWHPNPSVYPHFVVGNMKRAVDIFSAIDGRALCILHSNELTAIPGKYGSAESIH</sequence>
<evidence type="ECO:0000256" key="3">
    <source>
        <dbReference type="ARBA" id="ARBA00012111"/>
    </source>
</evidence>
<keyword evidence="9" id="KW-0805">Transcription regulation</keyword>
<dbReference type="InterPro" id="IPR023801">
    <property type="entry name" value="His_deacetylse_dom"/>
</dbReference>
<reference evidence="15" key="1">
    <citation type="submission" date="2021-06" db="EMBL/GenBank/DDBJ databases">
        <authorList>
            <person name="Kallberg Y."/>
            <person name="Tangrot J."/>
            <person name="Rosling A."/>
        </authorList>
    </citation>
    <scope>NUCLEOTIDE SEQUENCE</scope>
    <source>
        <strain evidence="15">BR232B</strain>
    </source>
</reference>
<evidence type="ECO:0000256" key="11">
    <source>
        <dbReference type="ARBA" id="ARBA00023242"/>
    </source>
</evidence>
<evidence type="ECO:0000256" key="4">
    <source>
        <dbReference type="ARBA" id="ARBA00022491"/>
    </source>
</evidence>
<dbReference type="Pfam" id="PF00850">
    <property type="entry name" value="Hist_deacetyl"/>
    <property type="match status" value="1"/>
</dbReference>
<dbReference type="GO" id="GO:0000118">
    <property type="term" value="C:histone deacetylase complex"/>
    <property type="evidence" value="ECO:0007669"/>
    <property type="project" value="TreeGrafter"/>
</dbReference>
<proteinExistence type="inferred from homology"/>
<dbReference type="InterPro" id="IPR036322">
    <property type="entry name" value="WD40_repeat_dom_sf"/>
</dbReference>
<feature type="domain" description="Arb2-like" evidence="14">
    <location>
        <begin position="425"/>
        <end position="611"/>
    </location>
</feature>
<feature type="repeat" description="WD" evidence="12">
    <location>
        <begin position="856"/>
        <end position="891"/>
    </location>
</feature>
<keyword evidence="16" id="KW-1185">Reference proteome</keyword>
<dbReference type="PROSITE" id="PS50294">
    <property type="entry name" value="WD_REPEATS_REGION"/>
    <property type="match status" value="1"/>
</dbReference>
<dbReference type="Pfam" id="PF09757">
    <property type="entry name" value="Arb2-like"/>
    <property type="match status" value="1"/>
</dbReference>
<dbReference type="Gene3D" id="2.130.10.10">
    <property type="entry name" value="YVTN repeat-like/Quinoprotein amine dehydrogenase"/>
    <property type="match status" value="1"/>
</dbReference>
<evidence type="ECO:0000256" key="1">
    <source>
        <dbReference type="ARBA" id="ARBA00004123"/>
    </source>
</evidence>
<evidence type="ECO:0000256" key="2">
    <source>
        <dbReference type="ARBA" id="ARBA00007738"/>
    </source>
</evidence>
<evidence type="ECO:0000256" key="5">
    <source>
        <dbReference type="ARBA" id="ARBA00022574"/>
    </source>
</evidence>
<keyword evidence="5 12" id="KW-0853">WD repeat</keyword>
<name>A0A9N9AT47_9GLOM</name>
<evidence type="ECO:0000256" key="7">
    <source>
        <dbReference type="ARBA" id="ARBA00022801"/>
    </source>
</evidence>
<evidence type="ECO:0000256" key="8">
    <source>
        <dbReference type="ARBA" id="ARBA00022853"/>
    </source>
</evidence>
<feature type="domain" description="Histone deacetylase" evidence="13">
    <location>
        <begin position="45"/>
        <end position="364"/>
    </location>
</feature>
<dbReference type="InterPro" id="IPR037138">
    <property type="entry name" value="His_deacetylse_dom_sf"/>
</dbReference>
<dbReference type="SUPFAM" id="SSF50978">
    <property type="entry name" value="WD40 repeat-like"/>
    <property type="match status" value="1"/>
</dbReference>
<dbReference type="InterPro" id="IPR015943">
    <property type="entry name" value="WD40/YVTN_repeat-like_dom_sf"/>
</dbReference>
<dbReference type="PROSITE" id="PS50082">
    <property type="entry name" value="WD_REPEATS_2"/>
    <property type="match status" value="3"/>
</dbReference>
<dbReference type="GO" id="GO:0141221">
    <property type="term" value="F:histone deacetylase activity, hydrolytic mechanism"/>
    <property type="evidence" value="ECO:0007669"/>
    <property type="project" value="UniProtKB-EC"/>
</dbReference>
<dbReference type="PANTHER" id="PTHR10625">
    <property type="entry name" value="HISTONE DEACETYLASE HDAC1-RELATED"/>
    <property type="match status" value="1"/>
</dbReference>
<accession>A0A9N9AT47</accession>
<keyword evidence="6" id="KW-0677">Repeat</keyword>
<dbReference type="EC" id="3.5.1.98" evidence="3"/>